<gene>
    <name evidence="1" type="ORF">LITE_LOCUS7025</name>
</gene>
<organism evidence="1 2">
    <name type="scientific">Linum tenue</name>
    <dbReference type="NCBI Taxonomy" id="586396"/>
    <lineage>
        <taxon>Eukaryota</taxon>
        <taxon>Viridiplantae</taxon>
        <taxon>Streptophyta</taxon>
        <taxon>Embryophyta</taxon>
        <taxon>Tracheophyta</taxon>
        <taxon>Spermatophyta</taxon>
        <taxon>Magnoliopsida</taxon>
        <taxon>eudicotyledons</taxon>
        <taxon>Gunneridae</taxon>
        <taxon>Pentapetalae</taxon>
        <taxon>rosids</taxon>
        <taxon>fabids</taxon>
        <taxon>Malpighiales</taxon>
        <taxon>Linaceae</taxon>
        <taxon>Linum</taxon>
    </lineage>
</organism>
<comment type="caution">
    <text evidence="1">The sequence shown here is derived from an EMBL/GenBank/DDBJ whole genome shotgun (WGS) entry which is preliminary data.</text>
</comment>
<dbReference type="Proteomes" id="UP001154282">
    <property type="component" value="Unassembled WGS sequence"/>
</dbReference>
<accession>A0AAV0I2A4</accession>
<feature type="non-terminal residue" evidence="1">
    <location>
        <position position="1"/>
    </location>
</feature>
<dbReference type="EMBL" id="CAMGYJ010000003">
    <property type="protein sequence ID" value="CAI0391138.1"/>
    <property type="molecule type" value="Genomic_DNA"/>
</dbReference>
<name>A0AAV0I2A4_9ROSI</name>
<keyword evidence="2" id="KW-1185">Reference proteome</keyword>
<sequence length="422" mass="46200">NLPRAPGLKEDGFINRGEGNLLESAKPCPNRASNGMAWRRAKVLRLKKRLISSALAEMKTEEAHPSKRPQIGPRVQWRFRLPHSSELDNEDSEASSVAESKIKPSWLPIEVKQIRENESHSAASIVKPQPPPKLKIWHRLFQSPSPRTPELTGEIDEIVVDLRPAATPYRICVKIELGPATADAEVVGTPKILPSGSAIDQIHRPNFNSRSLLSSASAVARSRASKSMVWAVPAVTPPRSSESLASAGLGTAPIDVRGRQDAGLGWPGLWPARGSPLFQAEGLVETSPVNTMARITEDRVVQFSLDEVQSLWNVKDDCCTKKFGRKVAAGIIGQVLEADVFSSKDTDERFVKVLALIDFAKPLRSQFMAISEEIGSFWVNLKSEGGPCLETPGSPASSKEWSKLPYKFAPQRGGPYSYWCSA</sequence>
<dbReference type="AlphaFoldDB" id="A0AAV0I2A4"/>
<protein>
    <submittedName>
        <fullName evidence="1">Uncharacterized protein</fullName>
    </submittedName>
</protein>
<evidence type="ECO:0000313" key="1">
    <source>
        <dbReference type="EMBL" id="CAI0391138.1"/>
    </source>
</evidence>
<proteinExistence type="predicted"/>
<reference evidence="1" key="1">
    <citation type="submission" date="2022-08" db="EMBL/GenBank/DDBJ databases">
        <authorList>
            <person name="Gutierrez-Valencia J."/>
        </authorList>
    </citation>
    <scope>NUCLEOTIDE SEQUENCE</scope>
</reference>
<evidence type="ECO:0000313" key="2">
    <source>
        <dbReference type="Proteomes" id="UP001154282"/>
    </source>
</evidence>